<comment type="caution">
    <text evidence="1">The sequence shown here is derived from an EMBL/GenBank/DDBJ whole genome shotgun (WGS) entry which is preliminary data.</text>
</comment>
<name>A0AAV7E765_ARIFI</name>
<accession>A0AAV7E765</accession>
<proteinExistence type="predicted"/>
<dbReference type="AlphaFoldDB" id="A0AAV7E765"/>
<sequence length="50" mass="5592">MLSRAIPGAGWDNTVANFKLLNMLYNHVAIYVDHQSFCCHSRQGDVDLGL</sequence>
<organism evidence="1 2">
    <name type="scientific">Aristolochia fimbriata</name>
    <name type="common">White veined hardy Dutchman's pipe vine</name>
    <dbReference type="NCBI Taxonomy" id="158543"/>
    <lineage>
        <taxon>Eukaryota</taxon>
        <taxon>Viridiplantae</taxon>
        <taxon>Streptophyta</taxon>
        <taxon>Embryophyta</taxon>
        <taxon>Tracheophyta</taxon>
        <taxon>Spermatophyta</taxon>
        <taxon>Magnoliopsida</taxon>
        <taxon>Magnoliidae</taxon>
        <taxon>Piperales</taxon>
        <taxon>Aristolochiaceae</taxon>
        <taxon>Aristolochia</taxon>
    </lineage>
</organism>
<keyword evidence="2" id="KW-1185">Reference proteome</keyword>
<evidence type="ECO:0000313" key="2">
    <source>
        <dbReference type="Proteomes" id="UP000825729"/>
    </source>
</evidence>
<reference evidence="1 2" key="1">
    <citation type="submission" date="2021-07" db="EMBL/GenBank/DDBJ databases">
        <title>The Aristolochia fimbriata genome: insights into angiosperm evolution, floral development and chemical biosynthesis.</title>
        <authorList>
            <person name="Jiao Y."/>
        </authorList>
    </citation>
    <scope>NUCLEOTIDE SEQUENCE [LARGE SCALE GENOMIC DNA]</scope>
    <source>
        <strain evidence="1">IBCAS-2021</strain>
        <tissue evidence="1">Leaf</tissue>
    </source>
</reference>
<protein>
    <submittedName>
        <fullName evidence="1">Uncharacterized protein</fullName>
    </submittedName>
</protein>
<gene>
    <name evidence="1" type="ORF">H6P81_016022</name>
</gene>
<evidence type="ECO:0000313" key="1">
    <source>
        <dbReference type="EMBL" id="KAG9444682.1"/>
    </source>
</evidence>
<dbReference type="EMBL" id="JAINDJ010000006">
    <property type="protein sequence ID" value="KAG9444682.1"/>
    <property type="molecule type" value="Genomic_DNA"/>
</dbReference>
<dbReference type="Proteomes" id="UP000825729">
    <property type="component" value="Unassembled WGS sequence"/>
</dbReference>